<dbReference type="Pfam" id="PF04082">
    <property type="entry name" value="Fungal_trans"/>
    <property type="match status" value="1"/>
</dbReference>
<evidence type="ECO:0000256" key="3">
    <source>
        <dbReference type="ARBA" id="ARBA00023242"/>
    </source>
</evidence>
<organism evidence="6 7">
    <name type="scientific">Wolfiporia cocos (strain MD-104)</name>
    <name type="common">Brown rot fungus</name>
    <dbReference type="NCBI Taxonomy" id="742152"/>
    <lineage>
        <taxon>Eukaryota</taxon>
        <taxon>Fungi</taxon>
        <taxon>Dikarya</taxon>
        <taxon>Basidiomycota</taxon>
        <taxon>Agaricomycotina</taxon>
        <taxon>Agaricomycetes</taxon>
        <taxon>Polyporales</taxon>
        <taxon>Phaeolaceae</taxon>
        <taxon>Wolfiporia</taxon>
    </lineage>
</organism>
<dbReference type="InterPro" id="IPR001138">
    <property type="entry name" value="Zn2Cys6_DnaBD"/>
</dbReference>
<feature type="domain" description="Zn(2)-C6 fungal-type" evidence="5">
    <location>
        <begin position="42"/>
        <end position="71"/>
    </location>
</feature>
<dbReference type="PROSITE" id="PS50048">
    <property type="entry name" value="ZN2_CY6_FUNGAL_2"/>
    <property type="match status" value="1"/>
</dbReference>
<keyword evidence="7" id="KW-1185">Reference proteome</keyword>
<feature type="region of interest" description="Disordered" evidence="4">
    <location>
        <begin position="104"/>
        <end position="140"/>
    </location>
</feature>
<gene>
    <name evidence="6" type="ORF">WOLCODRAFT_137143</name>
</gene>
<dbReference type="Gene3D" id="4.10.240.10">
    <property type="entry name" value="Zn(2)-C6 fungal-type DNA-binding domain"/>
    <property type="match status" value="1"/>
</dbReference>
<feature type="compositionally biased region" description="Polar residues" evidence="4">
    <location>
        <begin position="1"/>
        <end position="10"/>
    </location>
</feature>
<dbReference type="SUPFAM" id="SSF57701">
    <property type="entry name" value="Zn2/Cys6 DNA-binding domain"/>
    <property type="match status" value="1"/>
</dbReference>
<dbReference type="InterPro" id="IPR007219">
    <property type="entry name" value="XnlR_reg_dom"/>
</dbReference>
<dbReference type="PANTHER" id="PTHR31001:SF87">
    <property type="entry name" value="COL-21"/>
    <property type="match status" value="1"/>
</dbReference>
<dbReference type="CDD" id="cd00067">
    <property type="entry name" value="GAL4"/>
    <property type="match status" value="1"/>
</dbReference>
<dbReference type="EMBL" id="KB468113">
    <property type="protein sequence ID" value="PCH41032.1"/>
    <property type="molecule type" value="Genomic_DNA"/>
</dbReference>
<dbReference type="PANTHER" id="PTHR31001">
    <property type="entry name" value="UNCHARACTERIZED TRANSCRIPTIONAL REGULATORY PROTEIN"/>
    <property type="match status" value="1"/>
</dbReference>
<dbReference type="Proteomes" id="UP000218811">
    <property type="component" value="Unassembled WGS sequence"/>
</dbReference>
<name>A0A2H3JFQ2_WOLCO</name>
<protein>
    <recommendedName>
        <fullName evidence="5">Zn(2)-C6 fungal-type domain-containing protein</fullName>
    </recommendedName>
</protein>
<feature type="compositionally biased region" description="Basic and acidic residues" evidence="4">
    <location>
        <begin position="22"/>
        <end position="31"/>
    </location>
</feature>
<dbReference type="CDD" id="cd12148">
    <property type="entry name" value="fungal_TF_MHR"/>
    <property type="match status" value="1"/>
</dbReference>
<dbReference type="STRING" id="742152.A0A2H3JFQ2"/>
<dbReference type="GO" id="GO:0005634">
    <property type="term" value="C:nucleus"/>
    <property type="evidence" value="ECO:0007669"/>
    <property type="project" value="UniProtKB-SubCell"/>
</dbReference>
<dbReference type="GO" id="GO:0006351">
    <property type="term" value="P:DNA-templated transcription"/>
    <property type="evidence" value="ECO:0007669"/>
    <property type="project" value="InterPro"/>
</dbReference>
<evidence type="ECO:0000256" key="1">
    <source>
        <dbReference type="ARBA" id="ARBA00004123"/>
    </source>
</evidence>
<evidence type="ECO:0000313" key="7">
    <source>
        <dbReference type="Proteomes" id="UP000218811"/>
    </source>
</evidence>
<keyword evidence="2" id="KW-0479">Metal-binding</keyword>
<evidence type="ECO:0000256" key="2">
    <source>
        <dbReference type="ARBA" id="ARBA00022723"/>
    </source>
</evidence>
<feature type="region of interest" description="Disordered" evidence="4">
    <location>
        <begin position="695"/>
        <end position="741"/>
    </location>
</feature>
<accession>A0A2H3JFQ2</accession>
<dbReference type="Pfam" id="PF00172">
    <property type="entry name" value="Zn_clus"/>
    <property type="match status" value="1"/>
</dbReference>
<evidence type="ECO:0000259" key="5">
    <source>
        <dbReference type="PROSITE" id="PS50048"/>
    </source>
</evidence>
<dbReference type="AlphaFoldDB" id="A0A2H3JFQ2"/>
<dbReference type="GO" id="GO:0008270">
    <property type="term" value="F:zinc ion binding"/>
    <property type="evidence" value="ECO:0007669"/>
    <property type="project" value="InterPro"/>
</dbReference>
<evidence type="ECO:0000313" key="6">
    <source>
        <dbReference type="EMBL" id="PCH41032.1"/>
    </source>
</evidence>
<dbReference type="OrthoDB" id="4934715at2759"/>
<comment type="subcellular location">
    <subcellularLocation>
        <location evidence="1">Nucleus</location>
    </subcellularLocation>
</comment>
<dbReference type="SMART" id="SM00906">
    <property type="entry name" value="Fungal_trans"/>
    <property type="match status" value="1"/>
</dbReference>
<sequence length="818" mass="91066">MVKNSATLTPEGTPGPSNGIRRKSEEEDIRISKKPRTRVSYSCGECHRRKQKCDRQIPCSHCIARKVPELCKAYTPGKTDQDIHVRLARLEHIVESALPQYWAQGHSADTPDNSNSGDRRRSLSPALDDGNRSQAEEEDACGGMFESGKWYGKSASGSVAAPVVLEQLQHVEKLSAGDSLSGHQLPPDIFNSDTKLLSSLEPSAADRMKTLITDYGFSPTKVPELVNQIPPRHLSNGLVDYYFSAINWTRYPISERDFRASYAAICAEGTMLSPSNVRFLPLLFVVLAIAMRLAPEHIGGDERTRKHASSRYYWSSRRALIITAAIQPDCFEMVLTRMLSARFLILDRRMTESWNQLGAAVRTAQALGLHRDGATMGMDHAQVEKRRRIWSHLYHADRSIALVLGRPIAIQDVYTSTLPPSNVEDLMTSDLRKPLPLTTPTPTTFMILRHTLAGIMGRLSHHFQQVQAPSHYSEVLSLDDELLKCMQSLPPHYAVEPDTSLDQSHPYIPVHRFLLVTEILFVRISLHRPYLLRRLGSDRYLRSRKACFESALTDYRIRQTFMATTTKEVRDPVTSAYREFQTAMISGIYLVLYPKGPDADSMHALLDTFQQKHDQKELDETTRREVNIIQFLKNRSMQLAAAVEHSHMSIDQSSHSKKPSMTLHLHDKPSRALGVSQPPIQPHMTAPVLSNVPSPSFSPMPKPASTYTVTTPPLAIPHHMQGESGSQSATGSPPGDDSESTAQTLLDQWCNIFSGGPTDDATGAPGRLPWGTPGLTDLSGWLPTTPPMVGAEPLPGLDGSDWSYWESLVNQIRSSPVL</sequence>
<dbReference type="SMART" id="SM00066">
    <property type="entry name" value="GAL4"/>
    <property type="match status" value="1"/>
</dbReference>
<reference evidence="6 7" key="1">
    <citation type="journal article" date="2012" name="Science">
        <title>The Paleozoic origin of enzymatic lignin decomposition reconstructed from 31 fungal genomes.</title>
        <authorList>
            <person name="Floudas D."/>
            <person name="Binder M."/>
            <person name="Riley R."/>
            <person name="Barry K."/>
            <person name="Blanchette R.A."/>
            <person name="Henrissat B."/>
            <person name="Martinez A.T."/>
            <person name="Otillar R."/>
            <person name="Spatafora J.W."/>
            <person name="Yadav J.S."/>
            <person name="Aerts A."/>
            <person name="Benoit I."/>
            <person name="Boyd A."/>
            <person name="Carlson A."/>
            <person name="Copeland A."/>
            <person name="Coutinho P.M."/>
            <person name="de Vries R.P."/>
            <person name="Ferreira P."/>
            <person name="Findley K."/>
            <person name="Foster B."/>
            <person name="Gaskell J."/>
            <person name="Glotzer D."/>
            <person name="Gorecki P."/>
            <person name="Heitman J."/>
            <person name="Hesse C."/>
            <person name="Hori C."/>
            <person name="Igarashi K."/>
            <person name="Jurgens J.A."/>
            <person name="Kallen N."/>
            <person name="Kersten P."/>
            <person name="Kohler A."/>
            <person name="Kuees U."/>
            <person name="Kumar T.K.A."/>
            <person name="Kuo A."/>
            <person name="LaButti K."/>
            <person name="Larrondo L.F."/>
            <person name="Lindquist E."/>
            <person name="Ling A."/>
            <person name="Lombard V."/>
            <person name="Lucas S."/>
            <person name="Lundell T."/>
            <person name="Martin R."/>
            <person name="McLaughlin D.J."/>
            <person name="Morgenstern I."/>
            <person name="Morin E."/>
            <person name="Murat C."/>
            <person name="Nagy L.G."/>
            <person name="Nolan M."/>
            <person name="Ohm R.A."/>
            <person name="Patyshakuliyeva A."/>
            <person name="Rokas A."/>
            <person name="Ruiz-Duenas F.J."/>
            <person name="Sabat G."/>
            <person name="Salamov A."/>
            <person name="Samejima M."/>
            <person name="Schmutz J."/>
            <person name="Slot J.C."/>
            <person name="St John F."/>
            <person name="Stenlid J."/>
            <person name="Sun H."/>
            <person name="Sun S."/>
            <person name="Syed K."/>
            <person name="Tsang A."/>
            <person name="Wiebenga A."/>
            <person name="Young D."/>
            <person name="Pisabarro A."/>
            <person name="Eastwood D.C."/>
            <person name="Martin F."/>
            <person name="Cullen D."/>
            <person name="Grigoriev I.V."/>
            <person name="Hibbett D.S."/>
        </authorList>
    </citation>
    <scope>NUCLEOTIDE SEQUENCE [LARGE SCALE GENOMIC DNA]</scope>
    <source>
        <strain evidence="6 7">MD-104</strain>
    </source>
</reference>
<dbReference type="GO" id="GO:0000981">
    <property type="term" value="F:DNA-binding transcription factor activity, RNA polymerase II-specific"/>
    <property type="evidence" value="ECO:0007669"/>
    <property type="project" value="InterPro"/>
</dbReference>
<keyword evidence="3" id="KW-0539">Nucleus</keyword>
<evidence type="ECO:0000256" key="4">
    <source>
        <dbReference type="SAM" id="MobiDB-lite"/>
    </source>
</evidence>
<dbReference type="GO" id="GO:0003677">
    <property type="term" value="F:DNA binding"/>
    <property type="evidence" value="ECO:0007669"/>
    <property type="project" value="InterPro"/>
</dbReference>
<proteinExistence type="predicted"/>
<dbReference type="InterPro" id="IPR050613">
    <property type="entry name" value="Sec_Metabolite_Reg"/>
</dbReference>
<feature type="region of interest" description="Disordered" evidence="4">
    <location>
        <begin position="1"/>
        <end position="37"/>
    </location>
</feature>
<dbReference type="PROSITE" id="PS00463">
    <property type="entry name" value="ZN2_CY6_FUNGAL_1"/>
    <property type="match status" value="1"/>
</dbReference>
<dbReference type="InterPro" id="IPR036864">
    <property type="entry name" value="Zn2-C6_fun-type_DNA-bd_sf"/>
</dbReference>
<dbReference type="OMA" id="HRDGADM"/>